<gene>
    <name evidence="9" type="ORF">OSB1V03_LOCUS5014</name>
</gene>
<feature type="transmembrane region" description="Helical" evidence="6">
    <location>
        <begin position="200"/>
        <end position="221"/>
    </location>
</feature>
<evidence type="ECO:0000256" key="5">
    <source>
        <dbReference type="ARBA" id="ARBA00023136"/>
    </source>
</evidence>
<feature type="non-terminal residue" evidence="9">
    <location>
        <position position="286"/>
    </location>
</feature>
<dbReference type="GO" id="GO:0016192">
    <property type="term" value="P:vesicle-mediated transport"/>
    <property type="evidence" value="ECO:0007669"/>
    <property type="project" value="InterPro"/>
</dbReference>
<dbReference type="GO" id="GO:0000139">
    <property type="term" value="C:Golgi membrane"/>
    <property type="evidence" value="ECO:0007669"/>
    <property type="project" value="UniProtKB-SubCell"/>
</dbReference>
<keyword evidence="3 6" id="KW-0812">Transmembrane</keyword>
<dbReference type="GO" id="GO:0031267">
    <property type="term" value="F:small GTPase binding"/>
    <property type="evidence" value="ECO:0007669"/>
    <property type="project" value="InterPro"/>
</dbReference>
<dbReference type="Pfam" id="PF04893">
    <property type="entry name" value="Yip1"/>
    <property type="match status" value="1"/>
</dbReference>
<evidence type="ECO:0000313" key="9">
    <source>
        <dbReference type="EMBL" id="CAD7624571.1"/>
    </source>
</evidence>
<feature type="domain" description="Yip1" evidence="8">
    <location>
        <begin position="112"/>
        <end position="278"/>
    </location>
</feature>
<organism evidence="9">
    <name type="scientific">Medioppia subpectinata</name>
    <dbReference type="NCBI Taxonomy" id="1979941"/>
    <lineage>
        <taxon>Eukaryota</taxon>
        <taxon>Metazoa</taxon>
        <taxon>Ecdysozoa</taxon>
        <taxon>Arthropoda</taxon>
        <taxon>Chelicerata</taxon>
        <taxon>Arachnida</taxon>
        <taxon>Acari</taxon>
        <taxon>Acariformes</taxon>
        <taxon>Sarcoptiformes</taxon>
        <taxon>Oribatida</taxon>
        <taxon>Brachypylina</taxon>
        <taxon>Oppioidea</taxon>
        <taxon>Oppiidae</taxon>
        <taxon>Medioppia</taxon>
    </lineage>
</organism>
<feature type="transmembrane region" description="Helical" evidence="6">
    <location>
        <begin position="264"/>
        <end position="285"/>
    </location>
</feature>
<dbReference type="PANTHER" id="PTHR12822:SF2">
    <property type="entry name" value="PROTEIN YIPF"/>
    <property type="match status" value="1"/>
</dbReference>
<dbReference type="InterPro" id="IPR039765">
    <property type="entry name" value="Yip5/YIPF1/YIPF2"/>
</dbReference>
<keyword evidence="5 6" id="KW-0472">Membrane</keyword>
<evidence type="ECO:0000259" key="8">
    <source>
        <dbReference type="Pfam" id="PF04893"/>
    </source>
</evidence>
<dbReference type="OrthoDB" id="10256463at2759"/>
<evidence type="ECO:0000256" key="2">
    <source>
        <dbReference type="ARBA" id="ARBA00010596"/>
    </source>
</evidence>
<keyword evidence="4 6" id="KW-1133">Transmembrane helix</keyword>
<accession>A0A7R9KK13</accession>
<evidence type="ECO:0000256" key="3">
    <source>
        <dbReference type="ARBA" id="ARBA00022692"/>
    </source>
</evidence>
<dbReference type="InterPro" id="IPR006977">
    <property type="entry name" value="Yip1_dom"/>
</dbReference>
<dbReference type="PANTHER" id="PTHR12822">
    <property type="entry name" value="PROTEIN YIPF"/>
    <property type="match status" value="1"/>
</dbReference>
<sequence>DNRLSANDVNSAQNELQFHSFIPSKPQPQQAVRQSDPNNSSVYSSASFERNTDDEEDVLLGGESQPKGSSAGFWQMEFFGQYFDVTTDQVLSRILWSSIPVYGSKKGNYLDRHIHLTPDLYGPLWISTTLVFATAICGNIANYVKAMATISPNSTTDDEWHYDYAKVGLAASTIFTYVMAVPVCLWFLFWFRGCSANYSLLETICVYGYSLSIYVPISILWVINIRFIQLILLSIGAILSGSVLVLVFAPVVHSDPSKTIKSSYLILIIIILMHAFLAFAFLEYFF</sequence>
<feature type="compositionally biased region" description="Polar residues" evidence="7">
    <location>
        <begin position="27"/>
        <end position="49"/>
    </location>
</feature>
<feature type="transmembrane region" description="Helical" evidence="6">
    <location>
        <begin position="164"/>
        <end position="188"/>
    </location>
</feature>
<dbReference type="Proteomes" id="UP000759131">
    <property type="component" value="Unassembled WGS sequence"/>
</dbReference>
<dbReference type="EMBL" id="CAJPIZ010002415">
    <property type="protein sequence ID" value="CAG2105001.1"/>
    <property type="molecule type" value="Genomic_DNA"/>
</dbReference>
<proteinExistence type="inferred from homology"/>
<dbReference type="EMBL" id="OC856990">
    <property type="protein sequence ID" value="CAD7624571.1"/>
    <property type="molecule type" value="Genomic_DNA"/>
</dbReference>
<keyword evidence="10" id="KW-1185">Reference proteome</keyword>
<evidence type="ECO:0000256" key="7">
    <source>
        <dbReference type="SAM" id="MobiDB-lite"/>
    </source>
</evidence>
<evidence type="ECO:0000313" key="10">
    <source>
        <dbReference type="Proteomes" id="UP000759131"/>
    </source>
</evidence>
<comment type="subcellular location">
    <subcellularLocation>
        <location evidence="6">Golgi apparatus membrane</location>
        <topology evidence="6">Multi-pass membrane protein</topology>
    </subcellularLocation>
    <subcellularLocation>
        <location evidence="1">Membrane</location>
        <topology evidence="1">Multi-pass membrane protein</topology>
    </subcellularLocation>
</comment>
<dbReference type="AlphaFoldDB" id="A0A7R9KK13"/>
<name>A0A7R9KK13_9ACAR</name>
<feature type="transmembrane region" description="Helical" evidence="6">
    <location>
        <begin position="227"/>
        <end position="252"/>
    </location>
</feature>
<feature type="transmembrane region" description="Helical" evidence="6">
    <location>
        <begin position="120"/>
        <end position="144"/>
    </location>
</feature>
<comment type="similarity">
    <text evidence="2 6">Belongs to the YIP1 family.</text>
</comment>
<evidence type="ECO:0000256" key="6">
    <source>
        <dbReference type="RuleBase" id="RU361264"/>
    </source>
</evidence>
<protein>
    <recommendedName>
        <fullName evidence="6">Protein YIPF</fullName>
    </recommendedName>
</protein>
<reference evidence="9" key="1">
    <citation type="submission" date="2020-11" db="EMBL/GenBank/DDBJ databases">
        <authorList>
            <person name="Tran Van P."/>
        </authorList>
    </citation>
    <scope>NUCLEOTIDE SEQUENCE</scope>
</reference>
<evidence type="ECO:0000256" key="1">
    <source>
        <dbReference type="ARBA" id="ARBA00004141"/>
    </source>
</evidence>
<feature type="region of interest" description="Disordered" evidence="7">
    <location>
        <begin position="15"/>
        <end position="64"/>
    </location>
</feature>
<evidence type="ECO:0000256" key="4">
    <source>
        <dbReference type="ARBA" id="ARBA00022989"/>
    </source>
</evidence>